<feature type="compositionally biased region" description="Polar residues" evidence="1">
    <location>
        <begin position="81"/>
        <end position="92"/>
    </location>
</feature>
<feature type="region of interest" description="Disordered" evidence="1">
    <location>
        <begin position="1"/>
        <end position="146"/>
    </location>
</feature>
<reference evidence="3" key="1">
    <citation type="journal article" date="2014" name="BMC Genomics">
        <title>Genome characteristics reveal the impact of lichenization on lichen-forming fungus Endocarpon pusillum Hedwig (Verrucariales, Ascomycota).</title>
        <authorList>
            <person name="Wang Y.-Y."/>
            <person name="Liu B."/>
            <person name="Zhang X.-Y."/>
            <person name="Zhou Q.-M."/>
            <person name="Zhang T."/>
            <person name="Li H."/>
            <person name="Yu Y.-F."/>
            <person name="Zhang X.-L."/>
            <person name="Hao X.-Y."/>
            <person name="Wang M."/>
            <person name="Wang L."/>
            <person name="Wei J.-C."/>
        </authorList>
    </citation>
    <scope>NUCLEOTIDE SEQUENCE [LARGE SCALE GENOMIC DNA]</scope>
    <source>
        <strain evidence="3">Z07020 / HMAS-L-300199</strain>
    </source>
</reference>
<feature type="compositionally biased region" description="Low complexity" evidence="1">
    <location>
        <begin position="111"/>
        <end position="125"/>
    </location>
</feature>
<feature type="compositionally biased region" description="Low complexity" evidence="1">
    <location>
        <begin position="1"/>
        <end position="20"/>
    </location>
</feature>
<evidence type="ECO:0000313" key="3">
    <source>
        <dbReference type="Proteomes" id="UP000019373"/>
    </source>
</evidence>
<evidence type="ECO:0000313" key="2">
    <source>
        <dbReference type="EMBL" id="ERF73682.1"/>
    </source>
</evidence>
<dbReference type="OrthoDB" id="10426125at2759"/>
<keyword evidence="3" id="KW-1185">Reference proteome</keyword>
<gene>
    <name evidence="2" type="ORF">EPUS_00935</name>
</gene>
<dbReference type="AlphaFoldDB" id="U1G8C7"/>
<dbReference type="RefSeq" id="XP_007800685.1">
    <property type="nucleotide sequence ID" value="XM_007802494.1"/>
</dbReference>
<dbReference type="HOGENOM" id="CLU_1777418_0_0_1"/>
<accession>U1G8C7</accession>
<sequence length="146" mass="15366">MAHPQDSSSSSVPVQGRRSGQSQTHQREAWTMQNSDDNGSPSREPSSDASSFCQNSRTSESSLVNAPDSPTQDESDDSVISPLQKSFGNDSLQGIGGDLYPPGEEHLLGLSHSNDSSAQDQSADSGENNAAQADGTVKIGENESKK</sequence>
<dbReference type="EMBL" id="KE720941">
    <property type="protein sequence ID" value="ERF73682.1"/>
    <property type="molecule type" value="Genomic_DNA"/>
</dbReference>
<organism evidence="2 3">
    <name type="scientific">Endocarpon pusillum (strain Z07020 / HMAS-L-300199)</name>
    <name type="common">Lichen-forming fungus</name>
    <dbReference type="NCBI Taxonomy" id="1263415"/>
    <lineage>
        <taxon>Eukaryota</taxon>
        <taxon>Fungi</taxon>
        <taxon>Dikarya</taxon>
        <taxon>Ascomycota</taxon>
        <taxon>Pezizomycotina</taxon>
        <taxon>Eurotiomycetes</taxon>
        <taxon>Chaetothyriomycetidae</taxon>
        <taxon>Verrucariales</taxon>
        <taxon>Verrucariaceae</taxon>
        <taxon>Endocarpon</taxon>
    </lineage>
</organism>
<protein>
    <submittedName>
        <fullName evidence="2">Uncharacterized protein</fullName>
    </submittedName>
</protein>
<proteinExistence type="predicted"/>
<dbReference type="Proteomes" id="UP000019373">
    <property type="component" value="Unassembled WGS sequence"/>
</dbReference>
<evidence type="ECO:0000256" key="1">
    <source>
        <dbReference type="SAM" id="MobiDB-lite"/>
    </source>
</evidence>
<name>U1G8C7_ENDPU</name>
<feature type="compositionally biased region" description="Low complexity" evidence="1">
    <location>
        <begin position="40"/>
        <end position="51"/>
    </location>
</feature>
<feature type="compositionally biased region" description="Polar residues" evidence="1">
    <location>
        <begin position="52"/>
        <end position="70"/>
    </location>
</feature>
<dbReference type="GeneID" id="19235995"/>